<feature type="domain" description="Extradiol ring-cleavage dioxygenase class III enzyme subunit B" evidence="6">
    <location>
        <begin position="37"/>
        <end position="271"/>
    </location>
</feature>
<dbReference type="CDD" id="cd07363">
    <property type="entry name" value="45_DOPA_Dioxygenase"/>
    <property type="match status" value="1"/>
</dbReference>
<evidence type="ECO:0000259" key="6">
    <source>
        <dbReference type="Pfam" id="PF02900"/>
    </source>
</evidence>
<evidence type="ECO:0000256" key="5">
    <source>
        <dbReference type="ARBA" id="ARBA00023002"/>
    </source>
</evidence>
<dbReference type="Gene3D" id="3.40.830.10">
    <property type="entry name" value="LigB-like"/>
    <property type="match status" value="1"/>
</dbReference>
<evidence type="ECO:0000256" key="2">
    <source>
        <dbReference type="ARBA" id="ARBA00007581"/>
    </source>
</evidence>
<keyword evidence="3" id="KW-0479">Metal-binding</keyword>
<reference evidence="7 8" key="1">
    <citation type="submission" date="2016-10" db="EMBL/GenBank/DDBJ databases">
        <authorList>
            <person name="de Groot N.N."/>
        </authorList>
    </citation>
    <scope>NUCLEOTIDE SEQUENCE [LARGE SCALE GENOMIC DNA]</scope>
    <source>
        <strain evidence="7 8">ATCC 35958</strain>
    </source>
</reference>
<keyword evidence="7" id="KW-0223">Dioxygenase</keyword>
<gene>
    <name evidence="7" type="ORF">SAMN02982919_00064</name>
</gene>
<comment type="cofactor">
    <cofactor evidence="1">
        <name>Zn(2+)</name>
        <dbReference type="ChEBI" id="CHEBI:29105"/>
    </cofactor>
</comment>
<protein>
    <submittedName>
        <fullName evidence="7">Aromatic ring-opening dioxygenase, catalytic subunit, LigB family</fullName>
    </submittedName>
</protein>
<dbReference type="InterPro" id="IPR014436">
    <property type="entry name" value="Extradiol_dOase_DODA"/>
</dbReference>
<evidence type="ECO:0000256" key="4">
    <source>
        <dbReference type="ARBA" id="ARBA00022833"/>
    </source>
</evidence>
<dbReference type="PANTHER" id="PTHR30096:SF0">
    <property type="entry name" value="4,5-DOPA DIOXYGENASE EXTRADIOL-LIKE PROTEIN"/>
    <property type="match status" value="1"/>
</dbReference>
<evidence type="ECO:0000256" key="3">
    <source>
        <dbReference type="ARBA" id="ARBA00022723"/>
    </source>
</evidence>
<dbReference type="PIRSF" id="PIRSF006157">
    <property type="entry name" value="Doxgns_DODA"/>
    <property type="match status" value="1"/>
</dbReference>
<keyword evidence="5" id="KW-0560">Oxidoreductase</keyword>
<organism evidence="7 8">
    <name type="scientific">Giesbergeria anulus</name>
    <dbReference type="NCBI Taxonomy" id="180197"/>
    <lineage>
        <taxon>Bacteria</taxon>
        <taxon>Pseudomonadati</taxon>
        <taxon>Pseudomonadota</taxon>
        <taxon>Betaproteobacteria</taxon>
        <taxon>Burkholderiales</taxon>
        <taxon>Comamonadaceae</taxon>
        <taxon>Giesbergeria</taxon>
    </lineage>
</organism>
<dbReference type="Pfam" id="PF02900">
    <property type="entry name" value="LigB"/>
    <property type="match status" value="1"/>
</dbReference>
<dbReference type="InterPro" id="IPR004183">
    <property type="entry name" value="Xdiol_dOase_suB"/>
</dbReference>
<keyword evidence="8" id="KW-1185">Reference proteome</keyword>
<evidence type="ECO:0000256" key="1">
    <source>
        <dbReference type="ARBA" id="ARBA00001947"/>
    </source>
</evidence>
<dbReference type="GO" id="GO:0008198">
    <property type="term" value="F:ferrous iron binding"/>
    <property type="evidence" value="ECO:0007669"/>
    <property type="project" value="InterPro"/>
</dbReference>
<comment type="similarity">
    <text evidence="2">Belongs to the DODA-type extradiol aromatic ring-opening dioxygenase family.</text>
</comment>
<dbReference type="GO" id="GO:0008270">
    <property type="term" value="F:zinc ion binding"/>
    <property type="evidence" value="ECO:0007669"/>
    <property type="project" value="InterPro"/>
</dbReference>
<dbReference type="RefSeq" id="WP_245751174.1">
    <property type="nucleotide sequence ID" value="NZ_FOGD01000001.1"/>
</dbReference>
<keyword evidence="4" id="KW-0862">Zinc</keyword>
<dbReference type="GO" id="GO:0016702">
    <property type="term" value="F:oxidoreductase activity, acting on single donors with incorporation of molecular oxygen, incorporation of two atoms of oxygen"/>
    <property type="evidence" value="ECO:0007669"/>
    <property type="project" value="UniProtKB-ARBA"/>
</dbReference>
<name>A0A1H9DKT7_9BURK</name>
<dbReference type="STRING" id="180197.SAMN02982919_00064"/>
<sequence length="277" mass="30501">MFVALAPATPPTGRMPTWFIPHGGGPCFFMDWNPPGVWDQMEQYLRTAASTLPQRPKAIVMVSAHWLAPALSVTSGAQPALIYDYYGFPPHTYSLQYPARGEPALAHRIVDLLGQAHLPAQTDAQRGFDHGMFIPLMLLFPQADIPVVQLSLGQSLDPELHLQVGAALAPLRDEGVLIIGSGMSFHNLRIWGDPQYESASVQFDHWLTNALQADVPSRRQALLDWEQAPFARLCHPPHGEEHLLPLMVAVGAAGQDLGRRVYSDRVMNRALSAFSFG</sequence>
<evidence type="ECO:0000313" key="7">
    <source>
        <dbReference type="EMBL" id="SEQ13927.1"/>
    </source>
</evidence>
<evidence type="ECO:0000313" key="8">
    <source>
        <dbReference type="Proteomes" id="UP000199766"/>
    </source>
</evidence>
<dbReference type="Proteomes" id="UP000199766">
    <property type="component" value="Unassembled WGS sequence"/>
</dbReference>
<dbReference type="PANTHER" id="PTHR30096">
    <property type="entry name" value="4,5-DOPA DIOXYGENASE EXTRADIOL-LIKE PROTEIN"/>
    <property type="match status" value="1"/>
</dbReference>
<dbReference type="AlphaFoldDB" id="A0A1H9DKT7"/>
<proteinExistence type="inferred from homology"/>
<accession>A0A1H9DKT7</accession>
<dbReference type="EMBL" id="FOGD01000001">
    <property type="protein sequence ID" value="SEQ13927.1"/>
    <property type="molecule type" value="Genomic_DNA"/>
</dbReference>
<dbReference type="SUPFAM" id="SSF53213">
    <property type="entry name" value="LigB-like"/>
    <property type="match status" value="1"/>
</dbReference>